<accession>D6SSF0</accession>
<protein>
    <recommendedName>
        <fullName evidence="3">LPS export ABC transporter periplasmic protein LptC</fullName>
    </recommendedName>
</protein>
<gene>
    <name evidence="1" type="ORF">Dthio_PD0951</name>
</gene>
<dbReference type="GO" id="GO:0005886">
    <property type="term" value="C:plasma membrane"/>
    <property type="evidence" value="ECO:0007669"/>
    <property type="project" value="InterPro"/>
</dbReference>
<dbReference type="Gene3D" id="2.60.450.10">
    <property type="entry name" value="Lipopolysaccharide (LPS) transport protein A like domain"/>
    <property type="match status" value="1"/>
</dbReference>
<dbReference type="EMBL" id="ACJN02000003">
    <property type="protein sequence ID" value="EFI33616.1"/>
    <property type="molecule type" value="Genomic_DNA"/>
</dbReference>
<dbReference type="Pfam" id="PF06835">
    <property type="entry name" value="LptC"/>
    <property type="match status" value="1"/>
</dbReference>
<dbReference type="RefSeq" id="WP_008870966.1">
    <property type="nucleotide sequence ID" value="NZ_ACJN02000003.1"/>
</dbReference>
<dbReference type="GO" id="GO:0015221">
    <property type="term" value="F:lipopolysaccharide transmembrane transporter activity"/>
    <property type="evidence" value="ECO:0007669"/>
    <property type="project" value="InterPro"/>
</dbReference>
<dbReference type="Proteomes" id="UP000005496">
    <property type="component" value="Unassembled WGS sequence"/>
</dbReference>
<proteinExistence type="predicted"/>
<organism evidence="1 2">
    <name type="scientific">Desulfonatronospira thiodismutans ASO3-1</name>
    <dbReference type="NCBI Taxonomy" id="555779"/>
    <lineage>
        <taxon>Bacteria</taxon>
        <taxon>Pseudomonadati</taxon>
        <taxon>Thermodesulfobacteriota</taxon>
        <taxon>Desulfovibrionia</taxon>
        <taxon>Desulfovibrionales</taxon>
        <taxon>Desulfonatronovibrionaceae</taxon>
        <taxon>Desulfonatronospira</taxon>
    </lineage>
</organism>
<comment type="caution">
    <text evidence="1">The sequence shown here is derived from an EMBL/GenBank/DDBJ whole genome shotgun (WGS) entry which is preliminary data.</text>
</comment>
<keyword evidence="2" id="KW-1185">Reference proteome</keyword>
<reference evidence="1" key="1">
    <citation type="submission" date="2010-05" db="EMBL/GenBank/DDBJ databases">
        <title>The draft genome of Desulfonatronospira thiodismutans ASO3-1.</title>
        <authorList>
            <consortium name="US DOE Joint Genome Institute (JGI-PGF)"/>
            <person name="Lucas S."/>
            <person name="Copeland A."/>
            <person name="Lapidus A."/>
            <person name="Cheng J.-F."/>
            <person name="Bruce D."/>
            <person name="Goodwin L."/>
            <person name="Pitluck S."/>
            <person name="Chertkov O."/>
            <person name="Brettin T."/>
            <person name="Detter J.C."/>
            <person name="Han C."/>
            <person name="Land M.L."/>
            <person name="Hauser L."/>
            <person name="Kyrpides N."/>
            <person name="Mikhailova N."/>
            <person name="Muyzer G."/>
            <person name="Woyke T."/>
        </authorList>
    </citation>
    <scope>NUCLEOTIDE SEQUENCE [LARGE SCALE GENOMIC DNA]</scope>
    <source>
        <strain evidence="1">ASO3-1</strain>
    </source>
</reference>
<name>D6SSF0_9BACT</name>
<evidence type="ECO:0008006" key="3">
    <source>
        <dbReference type="Google" id="ProtNLM"/>
    </source>
</evidence>
<dbReference type="OrthoDB" id="5471103at2"/>
<dbReference type="InterPro" id="IPR026265">
    <property type="entry name" value="LptC"/>
</dbReference>
<dbReference type="eggNOG" id="COG3117">
    <property type="taxonomic scope" value="Bacteria"/>
</dbReference>
<sequence>MLKKAFPIILTVMLMFFLLSIFWRETPGPRQVDFDQDLEVDLNIRDLTLVQSGRDKKIWELDAKQAGFMRKENIYLLQEPVMTYFGEKNGEPVEIRAARGRIDQDSGTLYMWPDVKARSGGLYTTSEKATYKEGEGHVLLEDNVSFTGRGMRVDTPRALIMLEEDKIVATQGVRTSIRGN</sequence>
<dbReference type="NCBIfam" id="TIGR04409">
    <property type="entry name" value="LptC_YrbK"/>
    <property type="match status" value="1"/>
</dbReference>
<evidence type="ECO:0000313" key="1">
    <source>
        <dbReference type="EMBL" id="EFI33616.1"/>
    </source>
</evidence>
<dbReference type="AlphaFoldDB" id="D6SSF0"/>
<evidence type="ECO:0000313" key="2">
    <source>
        <dbReference type="Proteomes" id="UP000005496"/>
    </source>
</evidence>
<dbReference type="InterPro" id="IPR010664">
    <property type="entry name" value="LipoPS_assembly_LptC-rel"/>
</dbReference>